<feature type="signal peptide" evidence="2">
    <location>
        <begin position="1"/>
        <end position="19"/>
    </location>
</feature>
<gene>
    <name evidence="4" type="ORF">OE647_15245</name>
</gene>
<sequence>MRKFLSAVLYTALAFGANAQTADTEALEALRQGDMQKLVFSDAPQPVPEAVLLDAEGAEHGLSEYAGRYVLLNFWATWCAPCRAELGSLDRLEAALGGEDFAVVTVATGPNPVPAIQKLFAEEGITRLPILRDTRQAFARAMGVLGLPITVLIDPEGREIARLIGDAVWDGPEAQAIVAALIAGRS</sequence>
<keyword evidence="1" id="KW-0676">Redox-active center</keyword>
<reference evidence="4 5" key="1">
    <citation type="submission" date="2022-10" db="EMBL/GenBank/DDBJ databases">
        <title>Defluviimonas sp. nov., isolated from ocean surface water.</title>
        <authorList>
            <person name="He W."/>
            <person name="Wang L."/>
            <person name="Zhang D.-F."/>
        </authorList>
    </citation>
    <scope>NUCLEOTIDE SEQUENCE [LARGE SCALE GENOMIC DNA]</scope>
    <source>
        <strain evidence="4 5">WL0075</strain>
    </source>
</reference>
<dbReference type="InterPro" id="IPR013766">
    <property type="entry name" value="Thioredoxin_domain"/>
</dbReference>
<evidence type="ECO:0000313" key="5">
    <source>
        <dbReference type="Proteomes" id="UP001652503"/>
    </source>
</evidence>
<dbReference type="Proteomes" id="UP001652503">
    <property type="component" value="Unassembled WGS sequence"/>
</dbReference>
<dbReference type="InterPro" id="IPR036249">
    <property type="entry name" value="Thioredoxin-like_sf"/>
</dbReference>
<proteinExistence type="predicted"/>
<feature type="domain" description="Thioredoxin" evidence="3">
    <location>
        <begin position="41"/>
        <end position="183"/>
    </location>
</feature>
<dbReference type="CDD" id="cd02966">
    <property type="entry name" value="TlpA_like_family"/>
    <property type="match status" value="1"/>
</dbReference>
<evidence type="ECO:0000259" key="3">
    <source>
        <dbReference type="PROSITE" id="PS51352"/>
    </source>
</evidence>
<comment type="caution">
    <text evidence="4">The sequence shown here is derived from an EMBL/GenBank/DDBJ whole genome shotgun (WGS) entry which is preliminary data.</text>
</comment>
<evidence type="ECO:0000256" key="1">
    <source>
        <dbReference type="ARBA" id="ARBA00023284"/>
    </source>
</evidence>
<evidence type="ECO:0000313" key="4">
    <source>
        <dbReference type="EMBL" id="MCV2866078.1"/>
    </source>
</evidence>
<name>A0ABT2Z4K5_9RHOB</name>
<dbReference type="PROSITE" id="PS00194">
    <property type="entry name" value="THIOREDOXIN_1"/>
    <property type="match status" value="1"/>
</dbReference>
<dbReference type="InterPro" id="IPR050553">
    <property type="entry name" value="Thioredoxin_ResA/DsbE_sf"/>
</dbReference>
<dbReference type="InterPro" id="IPR000866">
    <property type="entry name" value="AhpC/TSA"/>
</dbReference>
<protein>
    <submittedName>
        <fullName evidence="4">TlpA family protein disulfide reductase</fullName>
    </submittedName>
</protein>
<feature type="chain" id="PRO_5046153757" evidence="2">
    <location>
        <begin position="20"/>
        <end position="186"/>
    </location>
</feature>
<dbReference type="Pfam" id="PF00578">
    <property type="entry name" value="AhpC-TSA"/>
    <property type="match status" value="1"/>
</dbReference>
<accession>A0ABT2Z4K5</accession>
<dbReference type="InterPro" id="IPR017937">
    <property type="entry name" value="Thioredoxin_CS"/>
</dbReference>
<evidence type="ECO:0000256" key="2">
    <source>
        <dbReference type="SAM" id="SignalP"/>
    </source>
</evidence>
<keyword evidence="5" id="KW-1185">Reference proteome</keyword>
<dbReference type="EMBL" id="JAOWLA010000015">
    <property type="protein sequence ID" value="MCV2866078.1"/>
    <property type="molecule type" value="Genomic_DNA"/>
</dbReference>
<dbReference type="SUPFAM" id="SSF52833">
    <property type="entry name" value="Thioredoxin-like"/>
    <property type="match status" value="1"/>
</dbReference>
<dbReference type="PANTHER" id="PTHR42852:SF13">
    <property type="entry name" value="PROTEIN DIPZ"/>
    <property type="match status" value="1"/>
</dbReference>
<dbReference type="Gene3D" id="3.40.30.10">
    <property type="entry name" value="Glutaredoxin"/>
    <property type="match status" value="1"/>
</dbReference>
<dbReference type="RefSeq" id="WP_263722610.1">
    <property type="nucleotide sequence ID" value="NZ_JAOWLA010000015.1"/>
</dbReference>
<dbReference type="PROSITE" id="PS51352">
    <property type="entry name" value="THIOREDOXIN_2"/>
    <property type="match status" value="1"/>
</dbReference>
<organism evidence="4 5">
    <name type="scientific">Albidovulum sediminicola</name>
    <dbReference type="NCBI Taxonomy" id="2984331"/>
    <lineage>
        <taxon>Bacteria</taxon>
        <taxon>Pseudomonadati</taxon>
        <taxon>Pseudomonadota</taxon>
        <taxon>Alphaproteobacteria</taxon>
        <taxon>Rhodobacterales</taxon>
        <taxon>Paracoccaceae</taxon>
        <taxon>Albidovulum</taxon>
    </lineage>
</organism>
<dbReference type="PANTHER" id="PTHR42852">
    <property type="entry name" value="THIOL:DISULFIDE INTERCHANGE PROTEIN DSBE"/>
    <property type="match status" value="1"/>
</dbReference>
<keyword evidence="2" id="KW-0732">Signal</keyword>